<dbReference type="Proteomes" id="UP000322499">
    <property type="component" value="Unassembled WGS sequence"/>
</dbReference>
<feature type="transmembrane region" description="Helical" evidence="1">
    <location>
        <begin position="106"/>
        <end position="125"/>
    </location>
</feature>
<keyword evidence="1" id="KW-0472">Membrane</keyword>
<accession>A0A5S5CX23</accession>
<name>A0A5S5CX23_9ACTN</name>
<keyword evidence="3" id="KW-1185">Reference proteome</keyword>
<dbReference type="EMBL" id="VNHW01000004">
    <property type="protein sequence ID" value="TYP88350.1"/>
    <property type="molecule type" value="Genomic_DNA"/>
</dbReference>
<proteinExistence type="predicted"/>
<sequence>MITLAAVLACVLLAALGILQLLLLTGRPLGRFAWGGQHEVLPRGLRVGSAVSVLLYAFFAVVILQAAEVLSGLPDVVAGVGIWVLTGYFALGVVMNGISRSRPERLLMTPVALALAGCCLVVALGQA</sequence>
<gene>
    <name evidence="2" type="ORF">BD833_10453</name>
</gene>
<keyword evidence="1" id="KW-0812">Transmembrane</keyword>
<organism evidence="2 3">
    <name type="scientific">Blastococcus xanthinilyticus</name>
    <dbReference type="NCBI Taxonomy" id="1564164"/>
    <lineage>
        <taxon>Bacteria</taxon>
        <taxon>Bacillati</taxon>
        <taxon>Actinomycetota</taxon>
        <taxon>Actinomycetes</taxon>
        <taxon>Geodermatophilales</taxon>
        <taxon>Geodermatophilaceae</taxon>
        <taxon>Blastococcus</taxon>
    </lineage>
</organism>
<feature type="transmembrane region" description="Helical" evidence="1">
    <location>
        <begin position="76"/>
        <end position="94"/>
    </location>
</feature>
<evidence type="ECO:0000313" key="3">
    <source>
        <dbReference type="Proteomes" id="UP000322499"/>
    </source>
</evidence>
<reference evidence="2 3" key="1">
    <citation type="submission" date="2019-07" db="EMBL/GenBank/DDBJ databases">
        <title>Genomic Encyclopedia of Archaeal and Bacterial Type Strains, Phase II (KMG-II): from individual species to whole genera.</title>
        <authorList>
            <person name="Goeker M."/>
        </authorList>
    </citation>
    <scope>NUCLEOTIDE SEQUENCE [LARGE SCALE GENOMIC DNA]</scope>
    <source>
        <strain evidence="2 3">DSM 46842</strain>
    </source>
</reference>
<feature type="transmembrane region" description="Helical" evidence="1">
    <location>
        <begin position="45"/>
        <end position="64"/>
    </location>
</feature>
<evidence type="ECO:0000313" key="2">
    <source>
        <dbReference type="EMBL" id="TYP88350.1"/>
    </source>
</evidence>
<dbReference type="AlphaFoldDB" id="A0A5S5CX23"/>
<protein>
    <submittedName>
        <fullName evidence="2">Uncharacterized protein</fullName>
    </submittedName>
</protein>
<keyword evidence="1" id="KW-1133">Transmembrane helix</keyword>
<dbReference type="RefSeq" id="WP_166532499.1">
    <property type="nucleotide sequence ID" value="NZ_VNHW01000004.1"/>
</dbReference>
<feature type="transmembrane region" description="Helical" evidence="1">
    <location>
        <begin position="6"/>
        <end position="24"/>
    </location>
</feature>
<evidence type="ECO:0000256" key="1">
    <source>
        <dbReference type="SAM" id="Phobius"/>
    </source>
</evidence>
<comment type="caution">
    <text evidence="2">The sequence shown here is derived from an EMBL/GenBank/DDBJ whole genome shotgun (WGS) entry which is preliminary data.</text>
</comment>